<accession>A0A7G9RZ68</accession>
<protein>
    <submittedName>
        <fullName evidence="2">DUF1294 domain-containing protein</fullName>
    </submittedName>
</protein>
<sequence>MYIIYSVITLMNILGFYLMKRDKSRALKHQPRISEVTFMFVTLLGGIVGIVVGGSMFRHKTKKRSFQFKIGIAFLASLALYVNILNIIK</sequence>
<dbReference type="KEGG" id="eio:H9L01_00510"/>
<keyword evidence="1" id="KW-0812">Transmembrane</keyword>
<evidence type="ECO:0000256" key="1">
    <source>
        <dbReference type="SAM" id="Phobius"/>
    </source>
</evidence>
<organism evidence="2 3">
    <name type="scientific">Erysipelothrix inopinata</name>
    <dbReference type="NCBI Taxonomy" id="225084"/>
    <lineage>
        <taxon>Bacteria</taxon>
        <taxon>Bacillati</taxon>
        <taxon>Bacillota</taxon>
        <taxon>Erysipelotrichia</taxon>
        <taxon>Erysipelotrichales</taxon>
        <taxon>Erysipelotrichaceae</taxon>
        <taxon>Erysipelothrix</taxon>
    </lineage>
</organism>
<proteinExistence type="predicted"/>
<feature type="transmembrane region" description="Helical" evidence="1">
    <location>
        <begin position="36"/>
        <end position="56"/>
    </location>
</feature>
<reference evidence="2 3" key="1">
    <citation type="submission" date="2020-08" db="EMBL/GenBank/DDBJ databases">
        <title>Genome sequence of Erysipelothrix inopinata DSM 15511T.</title>
        <authorList>
            <person name="Hyun D.-W."/>
            <person name="Bae J.-W."/>
        </authorList>
    </citation>
    <scope>NUCLEOTIDE SEQUENCE [LARGE SCALE GENOMIC DNA]</scope>
    <source>
        <strain evidence="2 3">DSM 15511</strain>
    </source>
</reference>
<dbReference type="Proteomes" id="UP000515928">
    <property type="component" value="Chromosome"/>
</dbReference>
<keyword evidence="1" id="KW-0472">Membrane</keyword>
<keyword evidence="3" id="KW-1185">Reference proteome</keyword>
<dbReference type="Pfam" id="PF06961">
    <property type="entry name" value="DUF1294"/>
    <property type="match status" value="1"/>
</dbReference>
<gene>
    <name evidence="2" type="ORF">H9L01_00510</name>
</gene>
<dbReference type="RefSeq" id="WP_187534013.1">
    <property type="nucleotide sequence ID" value="NZ_CP060715.1"/>
</dbReference>
<dbReference type="InterPro" id="IPR010718">
    <property type="entry name" value="DUF1294"/>
</dbReference>
<name>A0A7G9RZ68_9FIRM</name>
<evidence type="ECO:0000313" key="2">
    <source>
        <dbReference type="EMBL" id="QNN60893.1"/>
    </source>
</evidence>
<evidence type="ECO:0000313" key="3">
    <source>
        <dbReference type="Proteomes" id="UP000515928"/>
    </source>
</evidence>
<keyword evidence="1" id="KW-1133">Transmembrane helix</keyword>
<dbReference type="AlphaFoldDB" id="A0A7G9RZ68"/>
<dbReference type="EMBL" id="CP060715">
    <property type="protein sequence ID" value="QNN60893.1"/>
    <property type="molecule type" value="Genomic_DNA"/>
</dbReference>
<feature type="transmembrane region" description="Helical" evidence="1">
    <location>
        <begin position="68"/>
        <end position="88"/>
    </location>
</feature>